<dbReference type="Proteomes" id="UP000824229">
    <property type="component" value="Unassembled WGS sequence"/>
</dbReference>
<reference evidence="1" key="1">
    <citation type="journal article" date="2021" name="PeerJ">
        <title>Extensive microbial diversity within the chicken gut microbiome revealed by metagenomics and culture.</title>
        <authorList>
            <person name="Gilroy R."/>
            <person name="Ravi A."/>
            <person name="Getino M."/>
            <person name="Pursley I."/>
            <person name="Horton D.L."/>
            <person name="Alikhan N.F."/>
            <person name="Baker D."/>
            <person name="Gharbi K."/>
            <person name="Hall N."/>
            <person name="Watson M."/>
            <person name="Adriaenssens E.M."/>
            <person name="Foster-Nyarko E."/>
            <person name="Jarju S."/>
            <person name="Secka A."/>
            <person name="Antonio M."/>
            <person name="Oren A."/>
            <person name="Chaudhuri R.R."/>
            <person name="La Ragione R."/>
            <person name="Hildebrand F."/>
            <person name="Pallen M.J."/>
        </authorList>
    </citation>
    <scope>NUCLEOTIDE SEQUENCE</scope>
    <source>
        <strain evidence="1">B5-657</strain>
    </source>
</reference>
<organism evidence="1 2">
    <name type="scientific">Candidatus Cellulosilyticum pullistercoris</name>
    <dbReference type="NCBI Taxonomy" id="2838521"/>
    <lineage>
        <taxon>Bacteria</taxon>
        <taxon>Bacillati</taxon>
        <taxon>Bacillota</taxon>
        <taxon>Clostridia</taxon>
        <taxon>Lachnospirales</taxon>
        <taxon>Cellulosilyticaceae</taxon>
        <taxon>Cellulosilyticum</taxon>
    </lineage>
</organism>
<feature type="non-terminal residue" evidence="1">
    <location>
        <position position="1"/>
    </location>
</feature>
<evidence type="ECO:0000313" key="2">
    <source>
        <dbReference type="Proteomes" id="UP000824229"/>
    </source>
</evidence>
<comment type="caution">
    <text evidence="1">The sequence shown here is derived from an EMBL/GenBank/DDBJ whole genome shotgun (WGS) entry which is preliminary data.</text>
</comment>
<protein>
    <submittedName>
        <fullName evidence="1">Uncharacterized protein</fullName>
    </submittedName>
</protein>
<proteinExistence type="predicted"/>
<evidence type="ECO:0000313" key="1">
    <source>
        <dbReference type="EMBL" id="MBU3803301.1"/>
    </source>
</evidence>
<dbReference type="EMBL" id="JAHLFQ010000017">
    <property type="protein sequence ID" value="MBU3803301.1"/>
    <property type="molecule type" value="Genomic_DNA"/>
</dbReference>
<accession>A0A9E2KB04</accession>
<sequence>MSWAKINTKLLTNKSDATIADLITDGCNMGIKSVCRYENQYQMAEPVATQYANQLIAIEEQLANELRPYL</sequence>
<dbReference type="AlphaFoldDB" id="A0A9E2KB04"/>
<name>A0A9E2KB04_9FIRM</name>
<reference evidence="1" key="2">
    <citation type="submission" date="2021-04" db="EMBL/GenBank/DDBJ databases">
        <authorList>
            <person name="Gilroy R."/>
        </authorList>
    </citation>
    <scope>NUCLEOTIDE SEQUENCE</scope>
    <source>
        <strain evidence="1">B5-657</strain>
    </source>
</reference>
<gene>
    <name evidence="1" type="ORF">H9872_00890</name>
</gene>